<keyword evidence="2" id="KW-1134">Transmembrane beta strand</keyword>
<keyword evidence="3" id="KW-0175">Coiled coil</keyword>
<keyword evidence="2" id="KW-0472">Membrane</keyword>
<keyword evidence="2" id="KW-0449">Lipoprotein</keyword>
<name>A0A380MJN8_9GAMM</name>
<dbReference type="GO" id="GO:0009279">
    <property type="term" value="C:cell outer membrane"/>
    <property type="evidence" value="ECO:0007669"/>
    <property type="project" value="UniProtKB-SubCell"/>
</dbReference>
<dbReference type="AlphaFoldDB" id="A0A380MJN8"/>
<dbReference type="Proteomes" id="UP000254575">
    <property type="component" value="Unassembled WGS sequence"/>
</dbReference>
<dbReference type="EMBL" id="UHIA01000003">
    <property type="protein sequence ID" value="SUO92756.1"/>
    <property type="molecule type" value="Genomic_DNA"/>
</dbReference>
<reference evidence="4 5" key="1">
    <citation type="submission" date="2018-06" db="EMBL/GenBank/DDBJ databases">
        <authorList>
            <consortium name="Pathogen Informatics"/>
            <person name="Doyle S."/>
        </authorList>
    </citation>
    <scope>NUCLEOTIDE SEQUENCE [LARGE SCALE GENOMIC DNA]</scope>
    <source>
        <strain evidence="4 5">NCTC10717</strain>
    </source>
</reference>
<dbReference type="Pfam" id="PF02321">
    <property type="entry name" value="OEP"/>
    <property type="match status" value="2"/>
</dbReference>
<accession>A0A380MJN8</accession>
<gene>
    <name evidence="4" type="primary">cusC</name>
    <name evidence="4" type="ORF">NCTC10717_00723</name>
</gene>
<dbReference type="Gene3D" id="1.20.1600.10">
    <property type="entry name" value="Outer membrane efflux proteins (OEP)"/>
    <property type="match status" value="1"/>
</dbReference>
<keyword evidence="2" id="KW-0564">Palmitate</keyword>
<dbReference type="OrthoDB" id="9770517at2"/>
<dbReference type="PROSITE" id="PS51257">
    <property type="entry name" value="PROKAR_LIPOPROTEIN"/>
    <property type="match status" value="1"/>
</dbReference>
<dbReference type="RefSeq" id="WP_115217985.1">
    <property type="nucleotide sequence ID" value="NZ_UHIA01000003.1"/>
</dbReference>
<proteinExistence type="inferred from homology"/>
<evidence type="ECO:0000256" key="1">
    <source>
        <dbReference type="ARBA" id="ARBA00007613"/>
    </source>
</evidence>
<keyword evidence="2" id="KW-0812">Transmembrane</keyword>
<dbReference type="InterPro" id="IPR010131">
    <property type="entry name" value="MdtP/NodT-like"/>
</dbReference>
<protein>
    <submittedName>
        <fullName evidence="4">Cation efflux system protein CusC</fullName>
    </submittedName>
</protein>
<dbReference type="NCBIfam" id="TIGR01845">
    <property type="entry name" value="outer_NodT"/>
    <property type="match status" value="1"/>
</dbReference>
<comment type="similarity">
    <text evidence="1 2">Belongs to the outer membrane factor (OMF) (TC 1.B.17) family.</text>
</comment>
<dbReference type="PANTHER" id="PTHR30203:SF30">
    <property type="entry name" value="OUTER MEMBRANE PROTEIN-RELATED"/>
    <property type="match status" value="1"/>
</dbReference>
<feature type="coiled-coil region" evidence="3">
    <location>
        <begin position="360"/>
        <end position="426"/>
    </location>
</feature>
<dbReference type="Gene3D" id="2.20.200.10">
    <property type="entry name" value="Outer membrane efflux proteins (OEP)"/>
    <property type="match status" value="1"/>
</dbReference>
<dbReference type="GO" id="GO:0015562">
    <property type="term" value="F:efflux transmembrane transporter activity"/>
    <property type="evidence" value="ECO:0007669"/>
    <property type="project" value="InterPro"/>
</dbReference>
<keyword evidence="5" id="KW-1185">Reference proteome</keyword>
<evidence type="ECO:0000256" key="3">
    <source>
        <dbReference type="SAM" id="Coils"/>
    </source>
</evidence>
<comment type="subcellular location">
    <subcellularLocation>
        <location evidence="2">Cell outer membrane</location>
        <topology evidence="2">Lipid-anchor</topology>
    </subcellularLocation>
</comment>
<dbReference type="InterPro" id="IPR003423">
    <property type="entry name" value="OMP_efflux"/>
</dbReference>
<evidence type="ECO:0000313" key="5">
    <source>
        <dbReference type="Proteomes" id="UP000254575"/>
    </source>
</evidence>
<sequence length="478" mass="51413">MTATRLSFSLALIISLAACQHSDIPPIDTRISLPTSFEHSPDNPSKTDIRTWWRHFQDPVLNRLIDDALANAPDIAIAKARMEQAQATAALADSDKNPLLGATAGAGIALGNLDNPLSNALPTPIGDSLAPAAHSRQSALIGSWTADFFGKKQSDADAAYYAYLSETERLHGAQILLAAHIARHYIEARHIEAHSRILQTQKSALQELARYAAGRFAAGQASQYDREDLATKIAALNAQIAGLDAERSNHITHIAALAGKTELHITADGGKLFASLPAAPGGHYPAELITRRPDIRARKAAVLARSAQVASAEADFYPRFSLNFALAEGRIGLDGDLLQHSLGGSGAGLGINLQLPIFTAGRLQAQLDKAEAQLRQALAEYDQTLLNALAEAQNSYRLAAALEKQAQSLNKALQHSETQIAQARSLFKYGRETFDTIPSAILNAAEYRTHQLANRRGYALNLIQLYSALGGGWEQHTP</sequence>
<organism evidence="4 5">
    <name type="scientific">Suttonella indologenes</name>
    <dbReference type="NCBI Taxonomy" id="13276"/>
    <lineage>
        <taxon>Bacteria</taxon>
        <taxon>Pseudomonadati</taxon>
        <taxon>Pseudomonadota</taxon>
        <taxon>Gammaproteobacteria</taxon>
        <taxon>Cardiobacteriales</taxon>
        <taxon>Cardiobacteriaceae</taxon>
        <taxon>Suttonella</taxon>
    </lineage>
</organism>
<evidence type="ECO:0000313" key="4">
    <source>
        <dbReference type="EMBL" id="SUO92756.1"/>
    </source>
</evidence>
<dbReference type="SUPFAM" id="SSF56954">
    <property type="entry name" value="Outer membrane efflux proteins (OEP)"/>
    <property type="match status" value="1"/>
</dbReference>
<dbReference type="PANTHER" id="PTHR30203">
    <property type="entry name" value="OUTER MEMBRANE CATION EFFLUX PROTEIN"/>
    <property type="match status" value="1"/>
</dbReference>
<evidence type="ECO:0000256" key="2">
    <source>
        <dbReference type="RuleBase" id="RU362097"/>
    </source>
</evidence>